<evidence type="ECO:0000313" key="1">
    <source>
        <dbReference type="EMBL" id="NHZ43403.1"/>
    </source>
</evidence>
<sequence>MDAINRRILKQGCASLDRAQCAGNHANGPDGEQKMLRANERLNQRQGKKHYIGECQEFTFAVEARFRGVPDRDKLFAMMDDFIDIAIEGNGLVFGGGLSDALRGWVSAGAGSAPLGEEHRTLISDWLTRQALLEDVLVSPLQDAWEELG</sequence>
<organism evidence="1 2">
    <name type="scientific">Massilia aquatica</name>
    <dbReference type="NCBI Taxonomy" id="2609000"/>
    <lineage>
        <taxon>Bacteria</taxon>
        <taxon>Pseudomonadati</taxon>
        <taxon>Pseudomonadota</taxon>
        <taxon>Betaproteobacteria</taxon>
        <taxon>Burkholderiales</taxon>
        <taxon>Oxalobacteraceae</taxon>
        <taxon>Telluria group</taxon>
        <taxon>Massilia</taxon>
    </lineage>
</organism>
<dbReference type="InterPro" id="IPR007416">
    <property type="entry name" value="YggL_50S_bp"/>
</dbReference>
<dbReference type="PANTHER" id="PTHR38778:SF1">
    <property type="entry name" value="CYTOPLASMIC PROTEIN"/>
    <property type="match status" value="1"/>
</dbReference>
<dbReference type="Proteomes" id="UP000819052">
    <property type="component" value="Unassembled WGS sequence"/>
</dbReference>
<protein>
    <submittedName>
        <fullName evidence="1">DUF469 family protein</fullName>
    </submittedName>
</protein>
<proteinExistence type="predicted"/>
<gene>
    <name evidence="1" type="ORF">F1609_24995</name>
</gene>
<reference evidence="1 2" key="1">
    <citation type="submission" date="2019-09" db="EMBL/GenBank/DDBJ databases">
        <title>Taxonomy of Antarctic Massilia spp.: description of Massilia rubra sp. nov., Massilia aquatica sp. nov., Massilia mucilaginosa sp. nov., Massilia frigida sp. nov. isolated from streams, lakes and regoliths.</title>
        <authorList>
            <person name="Holochova P."/>
            <person name="Sedlacek I."/>
            <person name="Kralova S."/>
            <person name="Maslanova I."/>
            <person name="Busse H.-J."/>
            <person name="Stankova E."/>
            <person name="Vrbovska V."/>
            <person name="Kovarovic V."/>
            <person name="Bartak M."/>
            <person name="Svec P."/>
            <person name="Pantucek R."/>
        </authorList>
    </citation>
    <scope>NUCLEOTIDE SEQUENCE [LARGE SCALE GENOMIC DNA]</scope>
    <source>
        <strain evidence="1 2">CCM 8693</strain>
    </source>
</reference>
<comment type="caution">
    <text evidence="1">The sequence shown here is derived from an EMBL/GenBank/DDBJ whole genome shotgun (WGS) entry which is preliminary data.</text>
</comment>
<dbReference type="PANTHER" id="PTHR38778">
    <property type="entry name" value="CYTOPLASMIC PROTEIN-RELATED"/>
    <property type="match status" value="1"/>
</dbReference>
<dbReference type="Pfam" id="PF04320">
    <property type="entry name" value="YggL_50S_bp"/>
    <property type="match status" value="1"/>
</dbReference>
<dbReference type="EMBL" id="VVIW01000019">
    <property type="protein sequence ID" value="NHZ43403.1"/>
    <property type="molecule type" value="Genomic_DNA"/>
</dbReference>
<dbReference type="RefSeq" id="WP_167079377.1">
    <property type="nucleotide sequence ID" value="NZ_VVIW01000019.1"/>
</dbReference>
<accession>A0ABX0M9U6</accession>
<keyword evidence="2" id="KW-1185">Reference proteome</keyword>
<name>A0ABX0M9U6_9BURK</name>
<evidence type="ECO:0000313" key="2">
    <source>
        <dbReference type="Proteomes" id="UP000819052"/>
    </source>
</evidence>